<dbReference type="InterPro" id="IPR029000">
    <property type="entry name" value="Cyclophilin-like_dom_sf"/>
</dbReference>
<dbReference type="SMART" id="SM00797">
    <property type="entry name" value="AHS2"/>
    <property type="match status" value="1"/>
</dbReference>
<proteinExistence type="predicted"/>
<keyword evidence="3" id="KW-0067">ATP-binding</keyword>
<dbReference type="EMBL" id="JADPKZ010000022">
    <property type="protein sequence ID" value="MBF8376584.1"/>
    <property type="molecule type" value="Genomic_DNA"/>
</dbReference>
<gene>
    <name evidence="5" type="ORF">IW967_01665</name>
</gene>
<dbReference type="InterPro" id="IPR003778">
    <property type="entry name" value="CT_A_B"/>
</dbReference>
<keyword evidence="2" id="KW-0378">Hydrolase</keyword>
<dbReference type="InterPro" id="IPR052708">
    <property type="entry name" value="PxpC"/>
</dbReference>
<dbReference type="Gene3D" id="2.40.100.10">
    <property type="entry name" value="Cyclophilin-like"/>
    <property type="match status" value="1"/>
</dbReference>
<accession>A0ABS0EZX0</accession>
<comment type="caution">
    <text evidence="5">The sequence shown here is derived from an EMBL/GenBank/DDBJ whole genome shotgun (WGS) entry which is preliminary data.</text>
</comment>
<keyword evidence="6" id="KW-1185">Reference proteome</keyword>
<evidence type="ECO:0000313" key="6">
    <source>
        <dbReference type="Proteomes" id="UP000642910"/>
    </source>
</evidence>
<dbReference type="Proteomes" id="UP000642910">
    <property type="component" value="Unassembled WGS sequence"/>
</dbReference>
<name>A0ABS0EZX0_9BACL</name>
<organism evidence="5 6">
    <name type="scientific">Alicyclobacillus mali</name>
    <name type="common">ex Roth et al. 2021</name>
    <dbReference type="NCBI Taxonomy" id="1123961"/>
    <lineage>
        <taxon>Bacteria</taxon>
        <taxon>Bacillati</taxon>
        <taxon>Bacillota</taxon>
        <taxon>Bacilli</taxon>
        <taxon>Bacillales</taxon>
        <taxon>Alicyclobacillaceae</taxon>
        <taxon>Alicyclobacillus</taxon>
    </lineage>
</organism>
<evidence type="ECO:0000256" key="3">
    <source>
        <dbReference type="ARBA" id="ARBA00022840"/>
    </source>
</evidence>
<dbReference type="PANTHER" id="PTHR43309:SF3">
    <property type="entry name" value="5-OXOPROLINASE SUBUNIT C"/>
    <property type="match status" value="1"/>
</dbReference>
<protein>
    <submittedName>
        <fullName evidence="5">Biotin-dependent carboxyltransferase family protein</fullName>
    </submittedName>
</protein>
<feature type="domain" description="Carboxyltransferase" evidence="4">
    <location>
        <begin position="36"/>
        <end position="323"/>
    </location>
</feature>
<evidence type="ECO:0000259" key="4">
    <source>
        <dbReference type="SMART" id="SM00797"/>
    </source>
</evidence>
<reference evidence="5 6" key="1">
    <citation type="submission" date="2020-11" db="EMBL/GenBank/DDBJ databases">
        <title>Genomic insight of Alicyclobacillus mali FL 18 reveals a new arsenic-resistant strain, with potential in environmental biotechnology.</title>
        <authorList>
            <person name="Fiorentino G."/>
            <person name="Gallo G."/>
            <person name="Aulitto M."/>
        </authorList>
    </citation>
    <scope>NUCLEOTIDE SEQUENCE [LARGE SCALE GENOMIC DNA]</scope>
    <source>
        <strain evidence="5 6">FL 18</strain>
    </source>
</reference>
<dbReference type="Pfam" id="PF02626">
    <property type="entry name" value="CT_A_B"/>
    <property type="match status" value="1"/>
</dbReference>
<dbReference type="SUPFAM" id="SSF50891">
    <property type="entry name" value="Cyclophilin-like"/>
    <property type="match status" value="1"/>
</dbReference>
<evidence type="ECO:0000313" key="5">
    <source>
        <dbReference type="EMBL" id="MBF8376584.1"/>
    </source>
</evidence>
<sequence>MAALARTHEPGIARVRVLAPGLFTTVQDGGRPHHRLIGVPLGGALDVLSFRAANRLVGNGEDVAVLEVTGAGPRLLFEAPAAVALCGGDFRAYVDGEPLPPQRAVWLGGGAILEIRQVRRGFRGYLAIRGGFLAEQALDSRSALPRYGIGKLLAAGDEMTYQPGPAAPPAGFRAISLRAAVAPFQVGGWLDQIEDEIVILRVVRGEQADWFDEGARRAFFDRTWQVAPQSDRMGLRLRGDPLGAPSRQLASEPVVPGSVQVPTDGLPILLMRECQTTGGYPKLATVISADLDKLAHLRPGSSVRFVEVSFEEAFRLRSVQDRLARVWLQFVAERAQQAWGSEGGN</sequence>
<dbReference type="PANTHER" id="PTHR43309">
    <property type="entry name" value="5-OXOPROLINASE SUBUNIT C"/>
    <property type="match status" value="1"/>
</dbReference>
<dbReference type="RefSeq" id="WP_195866916.1">
    <property type="nucleotide sequence ID" value="NZ_JADPKZ010000022.1"/>
</dbReference>
<evidence type="ECO:0000256" key="2">
    <source>
        <dbReference type="ARBA" id="ARBA00022801"/>
    </source>
</evidence>
<dbReference type="NCBIfam" id="TIGR00724">
    <property type="entry name" value="urea_amlyse_rel"/>
    <property type="match status" value="1"/>
</dbReference>
<evidence type="ECO:0000256" key="1">
    <source>
        <dbReference type="ARBA" id="ARBA00022741"/>
    </source>
</evidence>
<keyword evidence="1" id="KW-0547">Nucleotide-binding</keyword>